<dbReference type="Gene3D" id="3.30.470.20">
    <property type="entry name" value="ATP-grasp fold, B domain"/>
    <property type="match status" value="1"/>
</dbReference>
<dbReference type="PIRSF" id="PIRSF016817">
    <property type="entry name" value="UCP016817_carboligase"/>
    <property type="match status" value="1"/>
</dbReference>
<organism evidence="2 3">
    <name type="scientific">Nitrosococcus oceani C-27</name>
    <dbReference type="NCBI Taxonomy" id="314279"/>
    <lineage>
        <taxon>Bacteria</taxon>
        <taxon>Pseudomonadati</taxon>
        <taxon>Pseudomonadota</taxon>
        <taxon>Gammaproteobacteria</taxon>
        <taxon>Chromatiales</taxon>
        <taxon>Chromatiaceae</taxon>
        <taxon>Nitrosococcus</taxon>
    </lineage>
</organism>
<proteinExistence type="predicted"/>
<dbReference type="GO" id="GO:0005524">
    <property type="term" value="F:ATP binding"/>
    <property type="evidence" value="ECO:0007669"/>
    <property type="project" value="InterPro"/>
</dbReference>
<protein>
    <recommendedName>
        <fullName evidence="1">ATP-grasp fold PylC-type domain-containing protein</fullName>
    </recommendedName>
</protein>
<dbReference type="Pfam" id="PF02655">
    <property type="entry name" value="ATP-grasp_3"/>
    <property type="match status" value="1"/>
</dbReference>
<accession>A0A0E2Z4Z1</accession>
<dbReference type="InterPro" id="IPR003806">
    <property type="entry name" value="ATP-grasp_PylC-type"/>
</dbReference>
<gene>
    <name evidence="2" type="ORF">IB75_01325</name>
</gene>
<dbReference type="GO" id="GO:0046872">
    <property type="term" value="F:metal ion binding"/>
    <property type="evidence" value="ECO:0007669"/>
    <property type="project" value="InterPro"/>
</dbReference>
<dbReference type="SUPFAM" id="SSF56059">
    <property type="entry name" value="Glutathione synthetase ATP-binding domain-like"/>
    <property type="match status" value="1"/>
</dbReference>
<feature type="domain" description="ATP-grasp fold PylC-type" evidence="1">
    <location>
        <begin position="159"/>
        <end position="297"/>
    </location>
</feature>
<dbReference type="AlphaFoldDB" id="A0A0E2Z4Z1"/>
<sequence>MAKLQRAPSSKLGIRCNQGGWNQLHPILILANSGRALAQSAAASGYRVVVADNYGDRETRQAALAWIRIFSGANVGHWRQKIVRFIEAEKYPVGLIFGSGFENRPDIMEELSRRGILLGNTPHCVRLLKDPRRFFPLLGKLTIPAPEVQLQLPDNPLGWLCKAIGGAGGHHIFPATIPNIRRQQLWVRQGWTTAAPVPYYYQRKLEGQPGSVLFLANGKEVQILGYHYLWLAPTPAMPYRYGGIAAPLNLTPSAGALLRNYLQAIVTATGLRGLNGLDFIHGSQGIQVLEINPRPPASLDLYQDRFSPFDAHVKACLGSSLPIQIAPIAVARAFSILYSPHPWRIPPNIVWPAFCTDLPAENTLIKREEPLCSIHAMATSTETCQQLIRRRQNQVLEWLTSSF</sequence>
<evidence type="ECO:0000259" key="1">
    <source>
        <dbReference type="Pfam" id="PF02655"/>
    </source>
</evidence>
<reference evidence="2 3" key="1">
    <citation type="submission" date="2014-07" db="EMBL/GenBank/DDBJ databases">
        <title>Comparative analysis of Nitrosococcus oceani genome inventories of strains from Pacific and Atlantic gyres.</title>
        <authorList>
            <person name="Lim C.K."/>
            <person name="Wang L."/>
            <person name="Sayavedra-Soto L.A."/>
            <person name="Klotz M.G."/>
        </authorList>
    </citation>
    <scope>NUCLEOTIDE SEQUENCE [LARGE SCALE GENOMIC DNA]</scope>
    <source>
        <strain evidence="2 3">C-27</strain>
    </source>
</reference>
<dbReference type="InterPro" id="IPR016677">
    <property type="entry name" value="UCP016817_carboligase"/>
</dbReference>
<comment type="caution">
    <text evidence="2">The sequence shown here is derived from an EMBL/GenBank/DDBJ whole genome shotgun (WGS) entry which is preliminary data.</text>
</comment>
<name>A0A0E2Z4Z1_9GAMM</name>
<dbReference type="HOGENOM" id="CLU_057102_1_0_6"/>
<evidence type="ECO:0000313" key="2">
    <source>
        <dbReference type="EMBL" id="KFI20743.1"/>
    </source>
</evidence>
<dbReference type="Proteomes" id="UP000028839">
    <property type="component" value="Unassembled WGS sequence"/>
</dbReference>
<dbReference type="EMBL" id="JPGN01000009">
    <property type="protein sequence ID" value="KFI20743.1"/>
    <property type="molecule type" value="Genomic_DNA"/>
</dbReference>
<evidence type="ECO:0000313" key="3">
    <source>
        <dbReference type="Proteomes" id="UP000028839"/>
    </source>
</evidence>
<dbReference type="OrthoDB" id="5572734at2"/>